<feature type="compositionally biased region" description="Polar residues" evidence="1">
    <location>
        <begin position="836"/>
        <end position="867"/>
    </location>
</feature>
<feature type="compositionally biased region" description="Low complexity" evidence="1">
    <location>
        <begin position="618"/>
        <end position="641"/>
    </location>
</feature>
<evidence type="ECO:0000256" key="1">
    <source>
        <dbReference type="SAM" id="MobiDB-lite"/>
    </source>
</evidence>
<keyword evidence="3" id="KW-1185">Reference proteome</keyword>
<dbReference type="Proteomes" id="UP000193642">
    <property type="component" value="Unassembled WGS sequence"/>
</dbReference>
<feature type="compositionally biased region" description="Low complexity" evidence="1">
    <location>
        <begin position="868"/>
        <end position="883"/>
    </location>
</feature>
<name>A0A1Y2CMS5_9FUNG</name>
<sequence>MSECSVFKDAKGVVEDGIVSFLFPRLRRLVRVFAELNGLESDNDSLRLLVAASLSLKTGGGMPDQYAEDGWRFRLDPASTSPSQAKRVFRPSRLSLEAFPFNEWSANSESTREDSLLSPPAFLSYLLDSLQPDLHKLSPDDVAAWDILAALQCFGQDTVRQFGLHEPFGVEEDTPSDRVLAIIHILQNLKPPSTFIERQNVSKMSSSELILNKAVRMQFFVNPYVSSARTQNIFTLIHPILSDSANSDALNCLTQPVRKSANPMTSLMKLIRSSTMRPVPNMAPLAAVRFGSSDSMLKSNSEVNIVPNDSDIVMSRRPQPQSPNGTNSATKPVEESKTVTVDIGIQTDSSESATKCIQTKVVESTETFVQTDPSGSSAKAVQTHIFESTEIQVQTDLSKSLMTSDASTMTSNPSPAQTTSSTPLQNMSQTRNTSRVSPELWDQLRLNLPTANPATEGSSSSPLLAQQLQSSLQHPPRLSASPTQTNAQLRDSQIAPQQLQTVKSVSMQPRLESGTLGQGSSGAANTFETLSNLTSLHGLSIIPLLDFKTLPTFIEGIKKFNASITTANRAKALDYLQALRRFINKLLDKHKATGSDQIKILEKYVLLVNIMTSAVLQSRSGSGSGVSPVSSTTATPVTRSPHALPPRPVQAIPPQNSAQASAIPVIAHTPQGIESPLLKSLLERQLSSALFVQQERVWVENAINSEYSRIIEELREREACYSKGTGRIFTVHATTVEKYQLLKQQQLRQAEYVGIQTQHQQPISHPIQHQPPQPQHNPTTTIHFHIRSDTFATFTAATANSSTTSTLQYAPQNPGLMHQHPGLFLQRTIHLRKPTCNPTSTNFTTNAQNQHYSPTTQQSPQFHSPTTQQHRQQQVPPQQQQPPQAIPLSNQLRQPEPQHYNTTTTQPERKPYPIAQPAKFYIESWNSTTTGSSRKSLKTESNDIVHKKRIEEAEEIRTASAETAELYERFNAFVALGQVEILPNGDVKLPPGLVGFEMLLQEGDTRARQQLIELLQNPRRAEVP</sequence>
<evidence type="ECO:0000313" key="3">
    <source>
        <dbReference type="Proteomes" id="UP000193642"/>
    </source>
</evidence>
<dbReference type="AlphaFoldDB" id="A0A1Y2CMS5"/>
<feature type="region of interest" description="Disordered" evidence="1">
    <location>
        <begin position="312"/>
        <end position="338"/>
    </location>
</feature>
<feature type="region of interest" description="Disordered" evidence="1">
    <location>
        <begin position="760"/>
        <end position="780"/>
    </location>
</feature>
<comment type="caution">
    <text evidence="2">The sequence shown here is derived from an EMBL/GenBank/DDBJ whole genome shotgun (WGS) entry which is preliminary data.</text>
</comment>
<feature type="compositionally biased region" description="Polar residues" evidence="1">
    <location>
        <begin position="480"/>
        <end position="489"/>
    </location>
</feature>
<organism evidence="2 3">
    <name type="scientific">Rhizoclosmatium globosum</name>
    <dbReference type="NCBI Taxonomy" id="329046"/>
    <lineage>
        <taxon>Eukaryota</taxon>
        <taxon>Fungi</taxon>
        <taxon>Fungi incertae sedis</taxon>
        <taxon>Chytridiomycota</taxon>
        <taxon>Chytridiomycota incertae sedis</taxon>
        <taxon>Chytridiomycetes</taxon>
        <taxon>Chytridiales</taxon>
        <taxon>Chytriomycetaceae</taxon>
        <taxon>Rhizoclosmatium</taxon>
    </lineage>
</organism>
<feature type="region of interest" description="Disordered" evidence="1">
    <location>
        <begin position="396"/>
        <end position="489"/>
    </location>
</feature>
<feature type="compositionally biased region" description="Low complexity" evidence="1">
    <location>
        <begin position="458"/>
        <end position="479"/>
    </location>
</feature>
<feature type="region of interest" description="Disordered" evidence="1">
    <location>
        <begin position="835"/>
        <end position="885"/>
    </location>
</feature>
<gene>
    <name evidence="2" type="ORF">BCR33DRAFT_714557</name>
</gene>
<accession>A0A1Y2CMS5</accession>
<evidence type="ECO:0000313" key="2">
    <source>
        <dbReference type="EMBL" id="ORY48134.1"/>
    </source>
</evidence>
<dbReference type="OrthoDB" id="2132263at2759"/>
<protein>
    <submittedName>
        <fullName evidence="2">Uncharacterized protein</fullName>
    </submittedName>
</protein>
<reference evidence="2 3" key="1">
    <citation type="submission" date="2016-07" db="EMBL/GenBank/DDBJ databases">
        <title>Pervasive Adenine N6-methylation of Active Genes in Fungi.</title>
        <authorList>
            <consortium name="DOE Joint Genome Institute"/>
            <person name="Mondo S.J."/>
            <person name="Dannebaum R.O."/>
            <person name="Kuo R.C."/>
            <person name="Labutti K."/>
            <person name="Haridas S."/>
            <person name="Kuo A."/>
            <person name="Salamov A."/>
            <person name="Ahrendt S.R."/>
            <person name="Lipzen A."/>
            <person name="Sullivan W."/>
            <person name="Andreopoulos W.B."/>
            <person name="Clum A."/>
            <person name="Lindquist E."/>
            <person name="Daum C."/>
            <person name="Ramamoorthy G.K."/>
            <person name="Gryganskyi A."/>
            <person name="Culley D."/>
            <person name="Magnuson J.K."/>
            <person name="James T.Y."/>
            <person name="O'Malley M.A."/>
            <person name="Stajich J.E."/>
            <person name="Spatafora J.W."/>
            <person name="Visel A."/>
            <person name="Grigoriev I.V."/>
        </authorList>
    </citation>
    <scope>NUCLEOTIDE SEQUENCE [LARGE SCALE GENOMIC DNA]</scope>
    <source>
        <strain evidence="2 3">JEL800</strain>
    </source>
</reference>
<feature type="region of interest" description="Disordered" evidence="1">
    <location>
        <begin position="618"/>
        <end position="643"/>
    </location>
</feature>
<feature type="compositionally biased region" description="Polar residues" evidence="1">
    <location>
        <begin position="318"/>
        <end position="330"/>
    </location>
</feature>
<feature type="compositionally biased region" description="Polar residues" evidence="1">
    <location>
        <begin position="396"/>
        <end position="436"/>
    </location>
</feature>
<dbReference type="EMBL" id="MCGO01000012">
    <property type="protein sequence ID" value="ORY48134.1"/>
    <property type="molecule type" value="Genomic_DNA"/>
</dbReference>
<proteinExistence type="predicted"/>